<gene>
    <name evidence="8" type="ORF">NCTC11087_00477</name>
</gene>
<dbReference type="Pfam" id="PF02687">
    <property type="entry name" value="FtsX"/>
    <property type="match status" value="2"/>
</dbReference>
<accession>A0A380LLZ0</accession>
<keyword evidence="4 6" id="KW-1133">Transmembrane helix</keyword>
<comment type="subcellular location">
    <subcellularLocation>
        <location evidence="1 6">Cell membrane</location>
        <topology evidence="1 6">Multi-pass membrane protein</topology>
    </subcellularLocation>
</comment>
<feature type="transmembrane region" description="Helical" evidence="6">
    <location>
        <begin position="201"/>
        <end position="221"/>
    </location>
</feature>
<dbReference type="OrthoDB" id="9781780at2"/>
<dbReference type="InterPro" id="IPR052536">
    <property type="entry name" value="ABC-4_Integral_Memb_Prot"/>
</dbReference>
<evidence type="ECO:0000256" key="1">
    <source>
        <dbReference type="ARBA" id="ARBA00004651"/>
    </source>
</evidence>
<proteinExistence type="inferred from homology"/>
<evidence type="ECO:0000256" key="3">
    <source>
        <dbReference type="ARBA" id="ARBA00022692"/>
    </source>
</evidence>
<keyword evidence="5 6" id="KW-0472">Membrane</keyword>
<dbReference type="AlphaFoldDB" id="A0A380LLZ0"/>
<evidence type="ECO:0000256" key="4">
    <source>
        <dbReference type="ARBA" id="ARBA00022989"/>
    </source>
</evidence>
<dbReference type="PANTHER" id="PTHR46795:SF3">
    <property type="entry name" value="ABC TRANSPORTER PERMEASE"/>
    <property type="match status" value="1"/>
</dbReference>
<feature type="transmembrane region" description="Helical" evidence="6">
    <location>
        <begin position="534"/>
        <end position="561"/>
    </location>
</feature>
<reference evidence="8 9" key="1">
    <citation type="submission" date="2018-06" db="EMBL/GenBank/DDBJ databases">
        <authorList>
            <consortium name="Pathogen Informatics"/>
            <person name="Doyle S."/>
        </authorList>
    </citation>
    <scope>NUCLEOTIDE SEQUENCE [LARGE SCALE GENOMIC DNA]</scope>
    <source>
        <strain evidence="8 9">NCTC11087</strain>
    </source>
</reference>
<evidence type="ECO:0000256" key="6">
    <source>
        <dbReference type="PIRNR" id="PIRNR018968"/>
    </source>
</evidence>
<evidence type="ECO:0000256" key="5">
    <source>
        <dbReference type="ARBA" id="ARBA00023136"/>
    </source>
</evidence>
<keyword evidence="6" id="KW-0813">Transport</keyword>
<keyword evidence="9" id="KW-1185">Reference proteome</keyword>
<name>A0A380LLZ0_9FIRM</name>
<feature type="transmembrane region" description="Helical" evidence="6">
    <location>
        <begin position="21"/>
        <end position="39"/>
    </location>
</feature>
<dbReference type="PIRSF" id="PIRSF018968">
    <property type="entry name" value="ABC_permease_BceB"/>
    <property type="match status" value="1"/>
</dbReference>
<evidence type="ECO:0000313" key="8">
    <source>
        <dbReference type="EMBL" id="SUO03610.1"/>
    </source>
</evidence>
<dbReference type="GO" id="GO:0005886">
    <property type="term" value="C:plasma membrane"/>
    <property type="evidence" value="ECO:0007669"/>
    <property type="project" value="UniProtKB-SubCell"/>
</dbReference>
<dbReference type="EMBL" id="UHFX01000003">
    <property type="protein sequence ID" value="SUO03610.1"/>
    <property type="molecule type" value="Genomic_DNA"/>
</dbReference>
<dbReference type="Proteomes" id="UP000255523">
    <property type="component" value="Unassembled WGS sequence"/>
</dbReference>
<feature type="domain" description="ABC3 transporter permease C-terminal" evidence="7">
    <location>
        <begin position="545"/>
        <end position="659"/>
    </location>
</feature>
<dbReference type="GO" id="GO:0055085">
    <property type="term" value="P:transmembrane transport"/>
    <property type="evidence" value="ECO:0007669"/>
    <property type="project" value="UniProtKB-UniRule"/>
</dbReference>
<protein>
    <submittedName>
        <fullName evidence="8">ABC transporter, membrane-spanning protein</fullName>
    </submittedName>
</protein>
<feature type="transmembrane region" description="Helical" evidence="6">
    <location>
        <begin position="103"/>
        <end position="129"/>
    </location>
</feature>
<evidence type="ECO:0000256" key="2">
    <source>
        <dbReference type="ARBA" id="ARBA00022475"/>
    </source>
</evidence>
<dbReference type="PANTHER" id="PTHR46795">
    <property type="entry name" value="ABC TRANSPORTER PERMEASE-RELATED-RELATED"/>
    <property type="match status" value="1"/>
</dbReference>
<evidence type="ECO:0000313" key="9">
    <source>
        <dbReference type="Proteomes" id="UP000255523"/>
    </source>
</evidence>
<feature type="transmembrane region" description="Helical" evidence="6">
    <location>
        <begin position="59"/>
        <end position="82"/>
    </location>
</feature>
<organism evidence="8 9">
    <name type="scientific">Faecalicoccus pleomorphus</name>
    <dbReference type="NCBI Taxonomy" id="1323"/>
    <lineage>
        <taxon>Bacteria</taxon>
        <taxon>Bacillati</taxon>
        <taxon>Bacillota</taxon>
        <taxon>Erysipelotrichia</taxon>
        <taxon>Erysipelotrichales</taxon>
        <taxon>Erysipelotrichaceae</taxon>
        <taxon>Faecalicoccus</taxon>
    </lineage>
</organism>
<evidence type="ECO:0000259" key="7">
    <source>
        <dbReference type="Pfam" id="PF02687"/>
    </source>
</evidence>
<keyword evidence="2 6" id="KW-1003">Cell membrane</keyword>
<dbReference type="RefSeq" id="WP_022788985.1">
    <property type="nucleotide sequence ID" value="NZ_UHFX01000003.1"/>
</dbReference>
<keyword evidence="3 6" id="KW-0812">Transmembrane</keyword>
<sequence>MRNFFYSRLALDNFKKNARMQIPFLLSSALTVMIFYLVFSLSTNEGIGGLMGGNYVQQLLGFGIGVIIVFSIIFLFYTYSFLLKRRKREFGLFNILGMEKKHIARMLFHETFISFSLSLVLGILVGILFDKLMYMLLLRMIQADVHFGFYISTSGILCSFILFFAIYILIYVFSLVQVHIANPIELLNSDKVGEKEPRAKWILALIGLVCLITGYCMAVTITNPLMAFAMFFVAVILVVIGTYLLFTAGSVTLLKLLKKNKRYYYKTNHFISISNMIYRMKQNAVGLANICILSTMVLVMLSTTVSLWNSMQEILDQRFPRDIIVSLRDYDLYTSKDRLLQVIDQQGIKAENEMVYRYVSMSGLLHGDQVDLGFDQGGLSDVNDAITMYLIPLEDYNQIMHTQDTLAPGEVMVYSMRMNYNQPDIRIGNQNFHVKKRLQEFMENQEASSTVSASLFIVLDDVDTILQMQDVLEKNYSVYNRPTTILAFDDKDSRSQDEIASLFSGLEHTVELEDEKDYTWVYTECKGTGKIEMMGLYAGFLFLGIFLSILFVIATVLIMYYKQITEGYQDQERFEIMEKVGLEKKDIRRSINSQVLTVFFLPLIVAGIHIAFALPLISKLMNLLYFDNMNLFIITTIICFSLFALIYCVVYVLTSKVYYRIVKAR</sequence>
<dbReference type="InterPro" id="IPR027022">
    <property type="entry name" value="ABC_permease_BceB-typ"/>
</dbReference>
<comment type="similarity">
    <text evidence="6">Belongs to the ABC-4 integral membrane protein family.</text>
</comment>
<feature type="transmembrane region" description="Helical" evidence="6">
    <location>
        <begin position="629"/>
        <end position="653"/>
    </location>
</feature>
<feature type="transmembrane region" description="Helical" evidence="6">
    <location>
        <begin position="284"/>
        <end position="308"/>
    </location>
</feature>
<dbReference type="GeneID" id="77461460"/>
<feature type="transmembrane region" description="Helical" evidence="6">
    <location>
        <begin position="149"/>
        <end position="180"/>
    </location>
</feature>
<dbReference type="InterPro" id="IPR003838">
    <property type="entry name" value="ABC3_permease_C"/>
</dbReference>
<feature type="transmembrane region" description="Helical" evidence="6">
    <location>
        <begin position="595"/>
        <end position="617"/>
    </location>
</feature>
<feature type="domain" description="ABC3 transporter permease C-terminal" evidence="7">
    <location>
        <begin position="62"/>
        <end position="178"/>
    </location>
</feature>
<feature type="transmembrane region" description="Helical" evidence="6">
    <location>
        <begin position="227"/>
        <end position="254"/>
    </location>
</feature>